<reference evidence="3" key="1">
    <citation type="journal article" date="2020" name="mSystems">
        <title>Genome- and Community-Level Interaction Insights into Carbon Utilization and Element Cycling Functions of Hydrothermarchaeota in Hydrothermal Sediment.</title>
        <authorList>
            <person name="Zhou Z."/>
            <person name="Liu Y."/>
            <person name="Xu W."/>
            <person name="Pan J."/>
            <person name="Luo Z.H."/>
            <person name="Li M."/>
        </authorList>
    </citation>
    <scope>NUCLEOTIDE SEQUENCE [LARGE SCALE GENOMIC DNA]</scope>
    <source>
        <strain evidence="3">SpSt-767</strain>
    </source>
</reference>
<feature type="region of interest" description="Disordered" evidence="1">
    <location>
        <begin position="25"/>
        <end position="107"/>
    </location>
</feature>
<feature type="domain" description="SPOR" evidence="2">
    <location>
        <begin position="101"/>
        <end position="176"/>
    </location>
</feature>
<name>A0A7V6A4V2_9BACT</name>
<gene>
    <name evidence="3" type="ORF">ENV52_11555</name>
</gene>
<evidence type="ECO:0000259" key="2">
    <source>
        <dbReference type="PROSITE" id="PS51724"/>
    </source>
</evidence>
<evidence type="ECO:0000256" key="1">
    <source>
        <dbReference type="SAM" id="MobiDB-lite"/>
    </source>
</evidence>
<dbReference type="EMBL" id="DTGR01000182">
    <property type="protein sequence ID" value="HHS30322.1"/>
    <property type="molecule type" value="Genomic_DNA"/>
</dbReference>
<dbReference type="SUPFAM" id="SSF110997">
    <property type="entry name" value="Sporulation related repeat"/>
    <property type="match status" value="1"/>
</dbReference>
<dbReference type="Pfam" id="PF05036">
    <property type="entry name" value="SPOR"/>
    <property type="match status" value="1"/>
</dbReference>
<protein>
    <submittedName>
        <fullName evidence="3">SPOR domain-containing protein</fullName>
    </submittedName>
</protein>
<dbReference type="InterPro" id="IPR007730">
    <property type="entry name" value="SPOR-like_dom"/>
</dbReference>
<evidence type="ECO:0000313" key="3">
    <source>
        <dbReference type="EMBL" id="HHS30322.1"/>
    </source>
</evidence>
<dbReference type="AlphaFoldDB" id="A0A7V6A4V2"/>
<dbReference type="Gene3D" id="3.30.70.1070">
    <property type="entry name" value="Sporulation related repeat"/>
    <property type="match status" value="1"/>
</dbReference>
<comment type="caution">
    <text evidence="3">The sequence shown here is derived from an EMBL/GenBank/DDBJ whole genome shotgun (WGS) entry which is preliminary data.</text>
</comment>
<organism evidence="3">
    <name type="scientific">Desulfobacca acetoxidans</name>
    <dbReference type="NCBI Taxonomy" id="60893"/>
    <lineage>
        <taxon>Bacteria</taxon>
        <taxon>Pseudomonadati</taxon>
        <taxon>Thermodesulfobacteriota</taxon>
        <taxon>Desulfobaccia</taxon>
        <taxon>Desulfobaccales</taxon>
        <taxon>Desulfobaccaceae</taxon>
        <taxon>Desulfobacca</taxon>
    </lineage>
</organism>
<dbReference type="PROSITE" id="PS51724">
    <property type="entry name" value="SPOR"/>
    <property type="match status" value="1"/>
</dbReference>
<accession>A0A7V6A4V2</accession>
<dbReference type="InterPro" id="IPR036680">
    <property type="entry name" value="SPOR-like_sf"/>
</dbReference>
<dbReference type="GO" id="GO:0042834">
    <property type="term" value="F:peptidoglycan binding"/>
    <property type="evidence" value="ECO:0007669"/>
    <property type="project" value="InterPro"/>
</dbReference>
<proteinExistence type="predicted"/>
<sequence>MIRAILGTLGILVALGLAVYFLSSGRQAKEPASRPPAPTQVAVQPAPEPSRKPAAPAPPPPAAGQSAPPAPAGPPAPPAAAPAPAPRPPQIEEKFAPLPTLEPQKKPGLVVGKFHNYKDAQRLLDKIRKKNLPGFIRKDGKDYEVWAGPFATPQEAERTGKSLKTTLKLSPQPREYEVPVPK</sequence>
<feature type="compositionally biased region" description="Pro residues" evidence="1">
    <location>
        <begin position="55"/>
        <end position="89"/>
    </location>
</feature>